<evidence type="ECO:0000313" key="3">
    <source>
        <dbReference type="Proteomes" id="UP000295169"/>
    </source>
</evidence>
<dbReference type="InterPro" id="IPR032637">
    <property type="entry name" value="Phage_holin-like"/>
</dbReference>
<sequence>MAEPSTTGIVVAGAIGAGLMINGEAAIGALCGGVVYFVANAELSILSRVALSLVSVIVGYMFAPVVSGMTIFGVGPIDLPGPAAFIASSGVITAALAAIKAKRASVATKGETDG</sequence>
<dbReference type="AlphaFoldDB" id="A0A4R1PBB5"/>
<evidence type="ECO:0000313" key="2">
    <source>
        <dbReference type="EMBL" id="TCL22072.1"/>
    </source>
</evidence>
<dbReference type="Proteomes" id="UP000295169">
    <property type="component" value="Unassembled WGS sequence"/>
</dbReference>
<reference evidence="2 3" key="1">
    <citation type="submission" date="2019-03" db="EMBL/GenBank/DDBJ databases">
        <title>Genomic Encyclopedia of Type Strains, Phase IV (KMG-IV): sequencing the most valuable type-strain genomes for metagenomic binning, comparative biology and taxonomic classification.</title>
        <authorList>
            <person name="Goeker M."/>
        </authorList>
    </citation>
    <scope>NUCLEOTIDE SEQUENCE [LARGE SCALE GENOMIC DNA]</scope>
    <source>
        <strain evidence="2 3">DSM 2286</strain>
    </source>
</reference>
<accession>A0A4R1PBB5</accession>
<name>A0A4R1PBB5_9GAMM</name>
<dbReference type="EMBL" id="SMMU01000035">
    <property type="protein sequence ID" value="TCL22072.1"/>
    <property type="molecule type" value="Genomic_DNA"/>
</dbReference>
<proteinExistence type="predicted"/>
<comment type="caution">
    <text evidence="2">The sequence shown here is derived from an EMBL/GenBank/DDBJ whole genome shotgun (WGS) entry which is preliminary data.</text>
</comment>
<evidence type="ECO:0000256" key="1">
    <source>
        <dbReference type="SAM" id="Phobius"/>
    </source>
</evidence>
<dbReference type="Pfam" id="PF16931">
    <property type="entry name" value="Phage_holin_8"/>
    <property type="match status" value="1"/>
</dbReference>
<feature type="transmembrane region" description="Helical" evidence="1">
    <location>
        <begin position="79"/>
        <end position="99"/>
    </location>
</feature>
<gene>
    <name evidence="2" type="ORF">EV691_13521</name>
</gene>
<organism evidence="2 3">
    <name type="scientific">Azotobacter chroococcum</name>
    <dbReference type="NCBI Taxonomy" id="353"/>
    <lineage>
        <taxon>Bacteria</taxon>
        <taxon>Pseudomonadati</taxon>
        <taxon>Pseudomonadota</taxon>
        <taxon>Gammaproteobacteria</taxon>
        <taxon>Pseudomonadales</taxon>
        <taxon>Pseudomonadaceae</taxon>
        <taxon>Azotobacter</taxon>
    </lineage>
</organism>
<keyword evidence="1" id="KW-0812">Transmembrane</keyword>
<feature type="transmembrane region" description="Helical" evidence="1">
    <location>
        <begin position="12"/>
        <end position="38"/>
    </location>
</feature>
<feature type="transmembrane region" description="Helical" evidence="1">
    <location>
        <begin position="50"/>
        <end position="73"/>
    </location>
</feature>
<keyword evidence="1" id="KW-0472">Membrane</keyword>
<keyword evidence="1" id="KW-1133">Transmembrane helix</keyword>
<protein>
    <submittedName>
        <fullName evidence="2">Putative phage holin</fullName>
    </submittedName>
</protein>
<dbReference type="RefSeq" id="WP_131299473.1">
    <property type="nucleotide sequence ID" value="NZ_JBHLST010000030.1"/>
</dbReference>